<feature type="non-terminal residue" evidence="1">
    <location>
        <position position="59"/>
    </location>
</feature>
<protein>
    <submittedName>
        <fullName evidence="1">Uncharacterized protein</fullName>
    </submittedName>
</protein>
<evidence type="ECO:0000313" key="1">
    <source>
        <dbReference type="EMBL" id="KAK7082034.1"/>
    </source>
</evidence>
<dbReference type="Proteomes" id="UP001381693">
    <property type="component" value="Unassembled WGS sequence"/>
</dbReference>
<reference evidence="1 2" key="1">
    <citation type="submission" date="2023-11" db="EMBL/GenBank/DDBJ databases">
        <title>Halocaridina rubra genome assembly.</title>
        <authorList>
            <person name="Smith C."/>
        </authorList>
    </citation>
    <scope>NUCLEOTIDE SEQUENCE [LARGE SCALE GENOMIC DNA]</scope>
    <source>
        <strain evidence="1">EP-1</strain>
        <tissue evidence="1">Whole</tissue>
    </source>
</reference>
<sequence length="59" mass="6820">MNTALTDILVFIDIGDRDDDIELTVFLDVPIYTTLLVRASTFILDLLKKKRKKQGQEEH</sequence>
<accession>A0AAN8XM88</accession>
<name>A0AAN8XM88_HALRR</name>
<keyword evidence="2" id="KW-1185">Reference proteome</keyword>
<proteinExistence type="predicted"/>
<dbReference type="EMBL" id="JAXCGZ010004246">
    <property type="protein sequence ID" value="KAK7082034.1"/>
    <property type="molecule type" value="Genomic_DNA"/>
</dbReference>
<organism evidence="1 2">
    <name type="scientific">Halocaridina rubra</name>
    <name type="common">Hawaiian red shrimp</name>
    <dbReference type="NCBI Taxonomy" id="373956"/>
    <lineage>
        <taxon>Eukaryota</taxon>
        <taxon>Metazoa</taxon>
        <taxon>Ecdysozoa</taxon>
        <taxon>Arthropoda</taxon>
        <taxon>Crustacea</taxon>
        <taxon>Multicrustacea</taxon>
        <taxon>Malacostraca</taxon>
        <taxon>Eumalacostraca</taxon>
        <taxon>Eucarida</taxon>
        <taxon>Decapoda</taxon>
        <taxon>Pleocyemata</taxon>
        <taxon>Caridea</taxon>
        <taxon>Atyoidea</taxon>
        <taxon>Atyidae</taxon>
        <taxon>Halocaridina</taxon>
    </lineage>
</organism>
<dbReference type="AlphaFoldDB" id="A0AAN8XM88"/>
<evidence type="ECO:0000313" key="2">
    <source>
        <dbReference type="Proteomes" id="UP001381693"/>
    </source>
</evidence>
<comment type="caution">
    <text evidence="1">The sequence shown here is derived from an EMBL/GenBank/DDBJ whole genome shotgun (WGS) entry which is preliminary data.</text>
</comment>
<gene>
    <name evidence="1" type="ORF">SK128_027542</name>
</gene>